<dbReference type="InterPro" id="IPR011050">
    <property type="entry name" value="Pectin_lyase_fold/virulence"/>
</dbReference>
<accession>A0AAV6Y7W7</accession>
<keyword evidence="8" id="KW-0732">Signal</keyword>
<feature type="domain" description="Pectinesterase catalytic" evidence="9">
    <location>
        <begin position="167"/>
        <end position="280"/>
    </location>
</feature>
<keyword evidence="6" id="KW-0961">Cell wall biogenesis/degradation</keyword>
<feature type="signal peptide" evidence="8">
    <location>
        <begin position="1"/>
        <end position="22"/>
    </location>
</feature>
<dbReference type="GO" id="GO:0042545">
    <property type="term" value="P:cell wall modification"/>
    <property type="evidence" value="ECO:0007669"/>
    <property type="project" value="InterPro"/>
</dbReference>
<comment type="pathway">
    <text evidence="1">Glycan metabolism; pectin degradation; 2-dehydro-3-deoxy-D-gluconate from pectin: step 1/5.</text>
</comment>
<feature type="domain" description="Pectinesterase catalytic" evidence="9">
    <location>
        <begin position="281"/>
        <end position="429"/>
    </location>
</feature>
<dbReference type="GO" id="GO:0030599">
    <property type="term" value="F:pectinesterase activity"/>
    <property type="evidence" value="ECO:0007669"/>
    <property type="project" value="UniProtKB-EC"/>
</dbReference>
<comment type="similarity">
    <text evidence="2">In the N-terminal section; belongs to the PMEI family.</text>
</comment>
<dbReference type="InterPro" id="IPR012334">
    <property type="entry name" value="Pectin_lyas_fold"/>
</dbReference>
<evidence type="ECO:0008006" key="13">
    <source>
        <dbReference type="Google" id="ProtNLM"/>
    </source>
</evidence>
<evidence type="ECO:0000313" key="12">
    <source>
        <dbReference type="Proteomes" id="UP000826271"/>
    </source>
</evidence>
<sequence length="696" mass="76123">MSYFSTTFLLLLFLAFSSNVIGSSKELEMVGMAREGLLHALSWAQGYKKLDGPGHDSGLADCVKLYEEAEPRLARLVMRDDWSHDDAVTWLSAALASHATCLDGLRDTGLFFEARRAEDLTSVIRNALATYGAKRSQRAKRTALRRPGSNQARGLLASWDAAASTADFVVAQDGSGNYRTINEAVSALARLGNNRPERSVIYVKSGVYKEKVEIGRDMKNVMFVGDGMDKTVVTGNQNVQDGASTISSATFGVSGDGFWARDMTFENTAGPQKHQAVALRDFIFGDAATVFQNCDILVRKPMDHQSNMITAQGRDDPNENTGISIVNSRVGPAPDFRVVKGRFKSYLGRPWKKYSRTVFLKTDLDGLVDERGWKEWSGDVALSTLYYAEYMNTGIGASTHNRVKWPGFHVLSNAGEASRFTVRNFIGGDSWIPATGVPFWAEIYVLHGVAMGGGAVGRDAEAKQAAYEITVHYRGEVALLKDILPFGYRYAHLMTSIGGRALSYVPRIVERKMIFHCSVEGRSDLRLSVAKDDDVERMFKRNQKSKKIDLCVYPRSIRWNVEVSKDSVQLRLHMVESILEVAGERMHVGSLGSRRGSVSRWVLHITAFVLFRLNGGSRRCKELNPEEIVGEDDRGESSWSATDSVAAAVSPDSGGVAAVIVTVVVADDGGVARSSDLVGDCDAATRSGGAAIDCCV</sequence>
<dbReference type="Pfam" id="PF01095">
    <property type="entry name" value="Pectinesterase"/>
    <property type="match status" value="2"/>
</dbReference>
<evidence type="ECO:0000256" key="1">
    <source>
        <dbReference type="ARBA" id="ARBA00005184"/>
    </source>
</evidence>
<dbReference type="Pfam" id="PF04043">
    <property type="entry name" value="PMEI"/>
    <property type="match status" value="1"/>
</dbReference>
<keyword evidence="5" id="KW-0063">Aspartyl esterase</keyword>
<keyword evidence="12" id="KW-1185">Reference proteome</keyword>
<dbReference type="Gene3D" id="1.20.140.40">
    <property type="entry name" value="Invertase/pectin methylesterase inhibitor family protein"/>
    <property type="match status" value="1"/>
</dbReference>
<evidence type="ECO:0000259" key="10">
    <source>
        <dbReference type="Pfam" id="PF04043"/>
    </source>
</evidence>
<dbReference type="CDD" id="cd15799">
    <property type="entry name" value="PMEI-like_4"/>
    <property type="match status" value="1"/>
</dbReference>
<proteinExistence type="inferred from homology"/>
<evidence type="ECO:0000256" key="3">
    <source>
        <dbReference type="ARBA" id="ARBA00007786"/>
    </source>
</evidence>
<dbReference type="PANTHER" id="PTHR31707">
    <property type="entry name" value="PECTINESTERASE"/>
    <property type="match status" value="1"/>
</dbReference>
<comment type="caution">
    <text evidence="11">The sequence shown here is derived from an EMBL/GenBank/DDBJ whole genome shotgun (WGS) entry which is preliminary data.</text>
</comment>
<dbReference type="GO" id="GO:0004857">
    <property type="term" value="F:enzyme inhibitor activity"/>
    <property type="evidence" value="ECO:0007669"/>
    <property type="project" value="InterPro"/>
</dbReference>
<dbReference type="Proteomes" id="UP000826271">
    <property type="component" value="Unassembled WGS sequence"/>
</dbReference>
<evidence type="ECO:0000256" key="4">
    <source>
        <dbReference type="ARBA" id="ARBA00022801"/>
    </source>
</evidence>
<evidence type="ECO:0000313" key="11">
    <source>
        <dbReference type="EMBL" id="KAG8390783.1"/>
    </source>
</evidence>
<dbReference type="SUPFAM" id="SSF51126">
    <property type="entry name" value="Pectin lyase-like"/>
    <property type="match status" value="1"/>
</dbReference>
<feature type="chain" id="PRO_5043731216" description="Pectinesterase" evidence="8">
    <location>
        <begin position="23"/>
        <end position="696"/>
    </location>
</feature>
<evidence type="ECO:0000256" key="5">
    <source>
        <dbReference type="ARBA" id="ARBA00023085"/>
    </source>
</evidence>
<feature type="domain" description="Pectinesterase inhibitor" evidence="10">
    <location>
        <begin position="53"/>
        <end position="129"/>
    </location>
</feature>
<protein>
    <recommendedName>
        <fullName evidence="13">Pectinesterase</fullName>
    </recommendedName>
</protein>
<dbReference type="Gene3D" id="2.160.20.10">
    <property type="entry name" value="Single-stranded right-handed beta-helix, Pectin lyase-like"/>
    <property type="match status" value="2"/>
</dbReference>
<evidence type="ECO:0000256" key="2">
    <source>
        <dbReference type="ARBA" id="ARBA00006027"/>
    </source>
</evidence>
<comment type="similarity">
    <text evidence="3">In the C-terminal section; belongs to the pectinesterase family.</text>
</comment>
<evidence type="ECO:0000256" key="8">
    <source>
        <dbReference type="SAM" id="SignalP"/>
    </source>
</evidence>
<evidence type="ECO:0000256" key="7">
    <source>
        <dbReference type="ARBA" id="ARBA00047928"/>
    </source>
</evidence>
<dbReference type="InterPro" id="IPR000070">
    <property type="entry name" value="Pectinesterase_cat"/>
</dbReference>
<reference evidence="11" key="1">
    <citation type="submission" date="2019-10" db="EMBL/GenBank/DDBJ databases">
        <authorList>
            <person name="Zhang R."/>
            <person name="Pan Y."/>
            <person name="Wang J."/>
            <person name="Ma R."/>
            <person name="Yu S."/>
        </authorList>
    </citation>
    <scope>NUCLEOTIDE SEQUENCE</scope>
    <source>
        <strain evidence="11">LA-IB0</strain>
        <tissue evidence="11">Leaf</tissue>
    </source>
</reference>
<dbReference type="AlphaFoldDB" id="A0AAV6Y7W7"/>
<name>A0AAV6Y7W7_9LAMI</name>
<keyword evidence="4" id="KW-0378">Hydrolase</keyword>
<evidence type="ECO:0000256" key="6">
    <source>
        <dbReference type="ARBA" id="ARBA00023316"/>
    </source>
</evidence>
<dbReference type="InterPro" id="IPR006501">
    <property type="entry name" value="Pectinesterase_inhib_dom"/>
</dbReference>
<dbReference type="EMBL" id="WHWC01000001">
    <property type="protein sequence ID" value="KAG8390783.1"/>
    <property type="molecule type" value="Genomic_DNA"/>
</dbReference>
<dbReference type="SUPFAM" id="SSF101148">
    <property type="entry name" value="Plant invertase/pectin methylesterase inhibitor"/>
    <property type="match status" value="1"/>
</dbReference>
<evidence type="ECO:0000259" key="9">
    <source>
        <dbReference type="Pfam" id="PF01095"/>
    </source>
</evidence>
<gene>
    <name evidence="11" type="ORF">BUALT_Bualt01G0119300</name>
</gene>
<dbReference type="InterPro" id="IPR035513">
    <property type="entry name" value="Invertase/methylesterase_inhib"/>
</dbReference>
<comment type="catalytic activity">
    <reaction evidence="7">
        <text>[(1-&gt;4)-alpha-D-galacturonosyl methyl ester](n) + n H2O = [(1-&gt;4)-alpha-D-galacturonosyl](n) + n methanol + n H(+)</text>
        <dbReference type="Rhea" id="RHEA:22380"/>
        <dbReference type="Rhea" id="RHEA-COMP:14570"/>
        <dbReference type="Rhea" id="RHEA-COMP:14573"/>
        <dbReference type="ChEBI" id="CHEBI:15377"/>
        <dbReference type="ChEBI" id="CHEBI:15378"/>
        <dbReference type="ChEBI" id="CHEBI:17790"/>
        <dbReference type="ChEBI" id="CHEBI:140522"/>
        <dbReference type="ChEBI" id="CHEBI:140523"/>
        <dbReference type="EC" id="3.1.1.11"/>
    </reaction>
</comment>
<organism evidence="11 12">
    <name type="scientific">Buddleja alternifolia</name>
    <dbReference type="NCBI Taxonomy" id="168488"/>
    <lineage>
        <taxon>Eukaryota</taxon>
        <taxon>Viridiplantae</taxon>
        <taxon>Streptophyta</taxon>
        <taxon>Embryophyta</taxon>
        <taxon>Tracheophyta</taxon>
        <taxon>Spermatophyta</taxon>
        <taxon>Magnoliopsida</taxon>
        <taxon>eudicotyledons</taxon>
        <taxon>Gunneridae</taxon>
        <taxon>Pentapetalae</taxon>
        <taxon>asterids</taxon>
        <taxon>lamiids</taxon>
        <taxon>Lamiales</taxon>
        <taxon>Scrophulariaceae</taxon>
        <taxon>Buddlejeae</taxon>
        <taxon>Buddleja</taxon>
    </lineage>
</organism>